<organism evidence="1 2">
    <name type="scientific">Pyronema omphalodes (strain CBS 100304)</name>
    <name type="common">Pyronema confluens</name>
    <dbReference type="NCBI Taxonomy" id="1076935"/>
    <lineage>
        <taxon>Eukaryota</taxon>
        <taxon>Fungi</taxon>
        <taxon>Dikarya</taxon>
        <taxon>Ascomycota</taxon>
        <taxon>Pezizomycotina</taxon>
        <taxon>Pezizomycetes</taxon>
        <taxon>Pezizales</taxon>
        <taxon>Pyronemataceae</taxon>
        <taxon>Pyronema</taxon>
    </lineage>
</organism>
<reference evidence="1 2" key="1">
    <citation type="journal article" date="2013" name="PLoS Genet.">
        <title>The genome and development-dependent transcriptomes of Pyronema confluens: a window into fungal evolution.</title>
        <authorList>
            <person name="Traeger S."/>
            <person name="Altegoer F."/>
            <person name="Freitag M."/>
            <person name="Gabaldon T."/>
            <person name="Kempken F."/>
            <person name="Kumar A."/>
            <person name="Marcet-Houben M."/>
            <person name="Poggeler S."/>
            <person name="Stajich J.E."/>
            <person name="Nowrousian M."/>
        </authorList>
    </citation>
    <scope>NUCLEOTIDE SEQUENCE [LARGE SCALE GENOMIC DNA]</scope>
    <source>
        <strain evidence="2">CBS 100304</strain>
        <tissue evidence="1">Vegetative mycelium</tissue>
    </source>
</reference>
<name>U4LCF2_PYROM</name>
<gene>
    <name evidence="1" type="ORF">PCON_05614</name>
</gene>
<dbReference type="Proteomes" id="UP000018144">
    <property type="component" value="Unassembled WGS sequence"/>
</dbReference>
<dbReference type="AlphaFoldDB" id="U4LCF2"/>
<evidence type="ECO:0000313" key="2">
    <source>
        <dbReference type="Proteomes" id="UP000018144"/>
    </source>
</evidence>
<sequence>MATLPGVKKASSGAFYYDDSDINMINIPIGACEGDYVLTPAELKRYFGLNADRIGKLPEYLMYPHLNSTWNRARKKSTGRSWWNITGEIVAYRPIQWIPIVNERDTVPSRYFDTEYNKPTKKIQTDEIYGRAAGTDLFELSLGGKWKGMKCERSSTSSIEIEAIYITPAEVLKSNRGNLVIKEIVLGMALQVERVFEHAVTMYLNDEGKGDSLTWDGPESFNDVWVASNSLRDVGSLQFHPILMTGTGHSDSLWIQVLPVFDESKKLTDMHTVVSCKGWKNWHAYTHGSKVRNSGRKETLPLPKSKKPLVTLVAAAGELDWENELM</sequence>
<proteinExistence type="predicted"/>
<dbReference type="EMBL" id="HF935279">
    <property type="protein sequence ID" value="CCX29543.1"/>
    <property type="molecule type" value="Genomic_DNA"/>
</dbReference>
<evidence type="ECO:0000313" key="1">
    <source>
        <dbReference type="EMBL" id="CCX29543.1"/>
    </source>
</evidence>
<keyword evidence="2" id="KW-1185">Reference proteome</keyword>
<dbReference type="STRING" id="1076935.U4LCF2"/>
<protein>
    <submittedName>
        <fullName evidence="1">Uncharacterized protein</fullName>
    </submittedName>
</protein>
<dbReference type="OrthoDB" id="4540679at2759"/>
<accession>U4LCF2</accession>
<dbReference type="OMA" id="WNDIHIP"/>
<dbReference type="eggNOG" id="ENOG502SP5T">
    <property type="taxonomic scope" value="Eukaryota"/>
</dbReference>